<dbReference type="STRING" id="765257.A0A0C9YPZ3"/>
<reference evidence="1 2" key="1">
    <citation type="submission" date="2014-04" db="EMBL/GenBank/DDBJ databases">
        <authorList>
            <consortium name="DOE Joint Genome Institute"/>
            <person name="Kuo A."/>
            <person name="Kohler A."/>
            <person name="Costa M.D."/>
            <person name="Nagy L.G."/>
            <person name="Floudas D."/>
            <person name="Copeland A."/>
            <person name="Barry K.W."/>
            <person name="Cichocki N."/>
            <person name="Veneault-Fourrey C."/>
            <person name="LaButti K."/>
            <person name="Lindquist E.A."/>
            <person name="Lipzen A."/>
            <person name="Lundell T."/>
            <person name="Morin E."/>
            <person name="Murat C."/>
            <person name="Sun H."/>
            <person name="Tunlid A."/>
            <person name="Henrissat B."/>
            <person name="Grigoriev I.V."/>
            <person name="Hibbett D.S."/>
            <person name="Martin F."/>
            <person name="Nordberg H.P."/>
            <person name="Cantor M.N."/>
            <person name="Hua S.X."/>
        </authorList>
    </citation>
    <scope>NUCLEOTIDE SEQUENCE [LARGE SCALE GENOMIC DNA]</scope>
    <source>
        <strain evidence="1 2">441</strain>
    </source>
</reference>
<accession>A0A0C9YPZ3</accession>
<name>A0A0C9YPZ3_9AGAM</name>
<dbReference type="Proteomes" id="UP000054018">
    <property type="component" value="Unassembled WGS sequence"/>
</dbReference>
<protein>
    <submittedName>
        <fullName evidence="1">Uncharacterized protein</fullName>
    </submittedName>
</protein>
<sequence>MVAGYKLCKHIGKALQTHSAAIRAALSQYNAAAKPLGRRTLEFDEVVEYAFLADFDLLRDTWQDVLTCPWASPTARLAINTFFKLCRAEEEVTRLNVEIHRIVTYLIDEDRYLRACEALYRDTHPTLAHQISIYHGIRSHFTPSHFHSLEKISRLPGFSGTLTPGVSLSRGRGDSASAPNQVLIKSLLSSPLACIDNEEDIDEDTEEDLGVTLEEQGEALQHILTITMDV</sequence>
<dbReference type="EMBL" id="KN833799">
    <property type="protein sequence ID" value="KIK18691.1"/>
    <property type="molecule type" value="Genomic_DNA"/>
</dbReference>
<evidence type="ECO:0000313" key="2">
    <source>
        <dbReference type="Proteomes" id="UP000054018"/>
    </source>
</evidence>
<dbReference type="AlphaFoldDB" id="A0A0C9YPZ3"/>
<gene>
    <name evidence="1" type="ORF">PISMIDRAFT_14187</name>
</gene>
<dbReference type="HOGENOM" id="CLU_013084_0_2_1"/>
<evidence type="ECO:0000313" key="1">
    <source>
        <dbReference type="EMBL" id="KIK18691.1"/>
    </source>
</evidence>
<organism evidence="1 2">
    <name type="scientific">Pisolithus microcarpus 441</name>
    <dbReference type="NCBI Taxonomy" id="765257"/>
    <lineage>
        <taxon>Eukaryota</taxon>
        <taxon>Fungi</taxon>
        <taxon>Dikarya</taxon>
        <taxon>Basidiomycota</taxon>
        <taxon>Agaricomycotina</taxon>
        <taxon>Agaricomycetes</taxon>
        <taxon>Agaricomycetidae</taxon>
        <taxon>Boletales</taxon>
        <taxon>Sclerodermatineae</taxon>
        <taxon>Pisolithaceae</taxon>
        <taxon>Pisolithus</taxon>
    </lineage>
</organism>
<dbReference type="OrthoDB" id="2676448at2759"/>
<proteinExistence type="predicted"/>
<keyword evidence="2" id="KW-1185">Reference proteome</keyword>
<reference evidence="2" key="2">
    <citation type="submission" date="2015-01" db="EMBL/GenBank/DDBJ databases">
        <title>Evolutionary Origins and Diversification of the Mycorrhizal Mutualists.</title>
        <authorList>
            <consortium name="DOE Joint Genome Institute"/>
            <consortium name="Mycorrhizal Genomics Consortium"/>
            <person name="Kohler A."/>
            <person name="Kuo A."/>
            <person name="Nagy L.G."/>
            <person name="Floudas D."/>
            <person name="Copeland A."/>
            <person name="Barry K.W."/>
            <person name="Cichocki N."/>
            <person name="Veneault-Fourrey C."/>
            <person name="LaButti K."/>
            <person name="Lindquist E.A."/>
            <person name="Lipzen A."/>
            <person name="Lundell T."/>
            <person name="Morin E."/>
            <person name="Murat C."/>
            <person name="Riley R."/>
            <person name="Ohm R."/>
            <person name="Sun H."/>
            <person name="Tunlid A."/>
            <person name="Henrissat B."/>
            <person name="Grigoriev I.V."/>
            <person name="Hibbett D.S."/>
            <person name="Martin F."/>
        </authorList>
    </citation>
    <scope>NUCLEOTIDE SEQUENCE [LARGE SCALE GENOMIC DNA]</scope>
    <source>
        <strain evidence="2">441</strain>
    </source>
</reference>